<feature type="domain" description="Neurogenic mastermind-like N-terminal" evidence="9">
    <location>
        <begin position="7"/>
        <end position="66"/>
    </location>
</feature>
<comment type="caution">
    <text evidence="10">The sequence shown here is derived from an EMBL/GenBank/DDBJ whole genome shotgun (WGS) entry which is preliminary data.</text>
</comment>
<dbReference type="Gene3D" id="6.10.250.970">
    <property type="match status" value="1"/>
</dbReference>
<keyword evidence="4" id="KW-0805">Transcription regulation</keyword>
<evidence type="ECO:0000259" key="9">
    <source>
        <dbReference type="SMART" id="SM01275"/>
    </source>
</evidence>
<dbReference type="InterPro" id="IPR046369">
    <property type="entry name" value="MAML1-3"/>
</dbReference>
<organism evidence="10 11">
    <name type="scientific">Potamilus streckersoni</name>
    <dbReference type="NCBI Taxonomy" id="2493646"/>
    <lineage>
        <taxon>Eukaryota</taxon>
        <taxon>Metazoa</taxon>
        <taxon>Spiralia</taxon>
        <taxon>Lophotrochozoa</taxon>
        <taxon>Mollusca</taxon>
        <taxon>Bivalvia</taxon>
        <taxon>Autobranchia</taxon>
        <taxon>Heteroconchia</taxon>
        <taxon>Palaeoheterodonta</taxon>
        <taxon>Unionida</taxon>
        <taxon>Unionoidea</taxon>
        <taxon>Unionidae</taxon>
        <taxon>Ambleminae</taxon>
        <taxon>Lampsilini</taxon>
        <taxon>Potamilus</taxon>
    </lineage>
</organism>
<protein>
    <recommendedName>
        <fullName evidence="9">Neurogenic mastermind-like N-terminal domain-containing protein</fullName>
    </recommendedName>
</protein>
<dbReference type="PANTHER" id="PTHR15692:SF20">
    <property type="entry name" value="NEUROGENIC MASTERMIND-LIKE N-TERMINAL DOMAIN-CONTAINING PROTEIN"/>
    <property type="match status" value="1"/>
</dbReference>
<evidence type="ECO:0000256" key="8">
    <source>
        <dbReference type="SAM" id="MobiDB-lite"/>
    </source>
</evidence>
<name>A0AAE0TGT0_9BIVA</name>
<evidence type="ECO:0000313" key="10">
    <source>
        <dbReference type="EMBL" id="KAK3610115.1"/>
    </source>
</evidence>
<comment type="similarity">
    <text evidence="2">Belongs to the mastermind family.</text>
</comment>
<dbReference type="GO" id="GO:0003713">
    <property type="term" value="F:transcription coactivator activity"/>
    <property type="evidence" value="ECO:0007669"/>
    <property type="project" value="InterPro"/>
</dbReference>
<keyword evidence="7" id="KW-0539">Nucleus</keyword>
<keyword evidence="3" id="KW-0914">Notch signaling pathway</keyword>
<gene>
    <name evidence="10" type="ORF">CHS0354_039895</name>
</gene>
<keyword evidence="11" id="KW-1185">Reference proteome</keyword>
<dbReference type="GO" id="GO:0007221">
    <property type="term" value="P:positive regulation of transcription of Notch receptor target"/>
    <property type="evidence" value="ECO:0007669"/>
    <property type="project" value="InterPro"/>
</dbReference>
<dbReference type="InterPro" id="IPR019082">
    <property type="entry name" value="Mastermind-like_N"/>
</dbReference>
<dbReference type="GO" id="GO:0016607">
    <property type="term" value="C:nuclear speck"/>
    <property type="evidence" value="ECO:0007669"/>
    <property type="project" value="UniProtKB-SubCell"/>
</dbReference>
<reference evidence="10" key="3">
    <citation type="submission" date="2023-05" db="EMBL/GenBank/DDBJ databases">
        <authorList>
            <person name="Smith C.H."/>
        </authorList>
    </citation>
    <scope>NUCLEOTIDE SEQUENCE</scope>
    <source>
        <strain evidence="10">CHS0354</strain>
        <tissue evidence="10">Mantle</tissue>
    </source>
</reference>
<reference evidence="10" key="2">
    <citation type="journal article" date="2021" name="Genome Biol. Evol.">
        <title>Developing a high-quality reference genome for a parasitic bivalve with doubly uniparental inheritance (Bivalvia: Unionida).</title>
        <authorList>
            <person name="Smith C.H."/>
        </authorList>
    </citation>
    <scope>NUCLEOTIDE SEQUENCE</scope>
    <source>
        <strain evidence="10">CHS0354</strain>
        <tissue evidence="10">Mantle</tissue>
    </source>
</reference>
<dbReference type="EMBL" id="JAEAOA010002325">
    <property type="protein sequence ID" value="KAK3610115.1"/>
    <property type="molecule type" value="Genomic_DNA"/>
</dbReference>
<sequence>MGDFLSPKRRDVVDRLRRRLEFYRQHQDQTFQTYDYIADTIYEQQRQEAYLLRQKWLESKAKKSSKSKPKSDTSQAEHRNVLVTKAIKWENDVPRSQLGWQIQNHKALTELDESSS</sequence>
<dbReference type="Proteomes" id="UP001195483">
    <property type="component" value="Unassembled WGS sequence"/>
</dbReference>
<evidence type="ECO:0000256" key="4">
    <source>
        <dbReference type="ARBA" id="ARBA00023015"/>
    </source>
</evidence>
<evidence type="ECO:0000256" key="2">
    <source>
        <dbReference type="ARBA" id="ARBA00008081"/>
    </source>
</evidence>
<dbReference type="InterPro" id="IPR046370">
    <property type="entry name" value="MAML_N_sf"/>
</dbReference>
<dbReference type="Pfam" id="PF09596">
    <property type="entry name" value="MamL-1"/>
    <property type="match status" value="1"/>
</dbReference>
<feature type="compositionally biased region" description="Basic and acidic residues" evidence="8">
    <location>
        <begin position="69"/>
        <end position="79"/>
    </location>
</feature>
<dbReference type="SMART" id="SM01275">
    <property type="entry name" value="MamL-1"/>
    <property type="match status" value="1"/>
</dbReference>
<evidence type="ECO:0000256" key="3">
    <source>
        <dbReference type="ARBA" id="ARBA00022976"/>
    </source>
</evidence>
<keyword evidence="6" id="KW-0804">Transcription</keyword>
<reference evidence="10" key="1">
    <citation type="journal article" date="2021" name="Genome Biol. Evol.">
        <title>A High-Quality Reference Genome for a Parasitic Bivalve with Doubly Uniparental Inheritance (Bivalvia: Unionida).</title>
        <authorList>
            <person name="Smith C.H."/>
        </authorList>
    </citation>
    <scope>NUCLEOTIDE SEQUENCE</scope>
    <source>
        <strain evidence="10">CHS0354</strain>
    </source>
</reference>
<dbReference type="PANTHER" id="PTHR15692">
    <property type="entry name" value="MASTERMIND-LIKE"/>
    <property type="match status" value="1"/>
</dbReference>
<keyword evidence="5" id="KW-0010">Activator</keyword>
<evidence type="ECO:0000256" key="1">
    <source>
        <dbReference type="ARBA" id="ARBA00004324"/>
    </source>
</evidence>
<evidence type="ECO:0000256" key="6">
    <source>
        <dbReference type="ARBA" id="ARBA00023163"/>
    </source>
</evidence>
<feature type="region of interest" description="Disordered" evidence="8">
    <location>
        <begin position="59"/>
        <end position="79"/>
    </location>
</feature>
<accession>A0AAE0TGT0</accession>
<proteinExistence type="inferred from homology"/>
<dbReference type="AlphaFoldDB" id="A0AAE0TGT0"/>
<comment type="subcellular location">
    <subcellularLocation>
        <location evidence="1">Nucleus speckle</location>
    </subcellularLocation>
</comment>
<evidence type="ECO:0000313" key="11">
    <source>
        <dbReference type="Proteomes" id="UP001195483"/>
    </source>
</evidence>
<evidence type="ECO:0000256" key="7">
    <source>
        <dbReference type="ARBA" id="ARBA00023242"/>
    </source>
</evidence>
<evidence type="ECO:0000256" key="5">
    <source>
        <dbReference type="ARBA" id="ARBA00023159"/>
    </source>
</evidence>